<dbReference type="GO" id="GO:0016987">
    <property type="term" value="F:sigma factor activity"/>
    <property type="evidence" value="ECO:0007669"/>
    <property type="project" value="UniProtKB-KW"/>
</dbReference>
<comment type="caution">
    <text evidence="6">The sequence shown here is derived from an EMBL/GenBank/DDBJ whole genome shotgun (WGS) entry which is preliminary data.</text>
</comment>
<evidence type="ECO:0000256" key="1">
    <source>
        <dbReference type="ARBA" id="ARBA00023015"/>
    </source>
</evidence>
<dbReference type="STRING" id="1802579.A2310_00945"/>
<keyword evidence="1" id="KW-0805">Transcription regulation</keyword>
<evidence type="ECO:0000256" key="2">
    <source>
        <dbReference type="ARBA" id="ARBA00023082"/>
    </source>
</evidence>
<accession>A0A1F4SN30</accession>
<evidence type="ECO:0000313" key="6">
    <source>
        <dbReference type="EMBL" id="OGC21835.1"/>
    </source>
</evidence>
<reference evidence="6 7" key="1">
    <citation type="journal article" date="2016" name="Nat. Commun.">
        <title>Thousands of microbial genomes shed light on interconnected biogeochemical processes in an aquifer system.</title>
        <authorList>
            <person name="Anantharaman K."/>
            <person name="Brown C.T."/>
            <person name="Hug L.A."/>
            <person name="Sharon I."/>
            <person name="Castelle C.J."/>
            <person name="Probst A.J."/>
            <person name="Thomas B.C."/>
            <person name="Singh A."/>
            <person name="Wilkins M.J."/>
            <person name="Karaoz U."/>
            <person name="Brodie E.L."/>
            <person name="Williams K.H."/>
            <person name="Hubbard S.S."/>
            <person name="Banfield J.F."/>
        </authorList>
    </citation>
    <scope>NUCLEOTIDE SEQUENCE [LARGE SCALE GENOMIC DNA]</scope>
</reference>
<dbReference type="GO" id="GO:0006352">
    <property type="term" value="P:DNA-templated transcription initiation"/>
    <property type="evidence" value="ECO:0007669"/>
    <property type="project" value="InterPro"/>
</dbReference>
<dbReference type="InterPro" id="IPR013324">
    <property type="entry name" value="RNA_pol_sigma_r3/r4-like"/>
</dbReference>
<dbReference type="InterPro" id="IPR013249">
    <property type="entry name" value="RNA_pol_sigma70_r4_t2"/>
</dbReference>
<keyword evidence="2" id="KW-0731">Sigma factor</keyword>
<protein>
    <recommendedName>
        <fullName evidence="5">RNA polymerase sigma factor 70 region 4 type 2 domain-containing protein</fullName>
    </recommendedName>
</protein>
<dbReference type="NCBIfam" id="TIGR02937">
    <property type="entry name" value="sigma70-ECF"/>
    <property type="match status" value="1"/>
</dbReference>
<dbReference type="GO" id="GO:0003677">
    <property type="term" value="F:DNA binding"/>
    <property type="evidence" value="ECO:0007669"/>
    <property type="project" value="UniProtKB-KW"/>
</dbReference>
<dbReference type="Pfam" id="PF08281">
    <property type="entry name" value="Sigma70_r4_2"/>
    <property type="match status" value="1"/>
</dbReference>
<evidence type="ECO:0000259" key="5">
    <source>
        <dbReference type="Pfam" id="PF08281"/>
    </source>
</evidence>
<proteinExistence type="predicted"/>
<name>A0A1F4SN30_UNCSA</name>
<gene>
    <name evidence="6" type="ORF">A2310_00945</name>
</gene>
<feature type="domain" description="RNA polymerase sigma factor 70 region 4 type 2" evidence="5">
    <location>
        <begin position="150"/>
        <end position="202"/>
    </location>
</feature>
<evidence type="ECO:0000256" key="4">
    <source>
        <dbReference type="ARBA" id="ARBA00023163"/>
    </source>
</evidence>
<dbReference type="PANTHER" id="PTHR30385">
    <property type="entry name" value="SIGMA FACTOR F FLAGELLAR"/>
    <property type="match status" value="1"/>
</dbReference>
<keyword evidence="4" id="KW-0804">Transcription</keyword>
<dbReference type="Proteomes" id="UP000178417">
    <property type="component" value="Unassembled WGS sequence"/>
</dbReference>
<keyword evidence="3" id="KW-0238">DNA-binding</keyword>
<dbReference type="Gene3D" id="1.20.140.160">
    <property type="match status" value="1"/>
</dbReference>
<evidence type="ECO:0000313" key="7">
    <source>
        <dbReference type="Proteomes" id="UP000178417"/>
    </source>
</evidence>
<organism evidence="6 7">
    <name type="scientific">candidate division WOR-1 bacterium RIFOXYB2_FULL_37_13</name>
    <dbReference type="NCBI Taxonomy" id="1802579"/>
    <lineage>
        <taxon>Bacteria</taxon>
        <taxon>Bacillati</taxon>
        <taxon>Saganbacteria</taxon>
    </lineage>
</organism>
<sequence>MNMAGNSTAIAPTGLRVSPIFVSSNKPATLLDHKKRIAIVIEYMPNIINACHRILRTARLPFEVKEDILQGVLESFTAFIVKTPSERLANIKFLLPYSRRLATMRVLELLRNHSSHRKHFPSVSIERTPESTQSYPPDFEASPDAPKQLEIFKQTIEALDEEEGNIYIMYFLDGLLQSEIANQIGYTPANISQKIARILRKIISAQRKHGYL</sequence>
<evidence type="ECO:0000256" key="3">
    <source>
        <dbReference type="ARBA" id="ARBA00023125"/>
    </source>
</evidence>
<dbReference type="InterPro" id="IPR014284">
    <property type="entry name" value="RNA_pol_sigma-70_dom"/>
</dbReference>
<dbReference type="AlphaFoldDB" id="A0A1F4SN30"/>
<dbReference type="SUPFAM" id="SSF88659">
    <property type="entry name" value="Sigma3 and sigma4 domains of RNA polymerase sigma factors"/>
    <property type="match status" value="1"/>
</dbReference>
<dbReference type="EMBL" id="MEUB01000035">
    <property type="protein sequence ID" value="OGC21835.1"/>
    <property type="molecule type" value="Genomic_DNA"/>
</dbReference>